<evidence type="ECO:0000313" key="1">
    <source>
        <dbReference type="EMBL" id="VAW68881.1"/>
    </source>
</evidence>
<dbReference type="EMBL" id="UOFJ01000375">
    <property type="protein sequence ID" value="VAW68881.1"/>
    <property type="molecule type" value="Genomic_DNA"/>
</dbReference>
<name>A0A3B0XMY5_9ZZZZ</name>
<sequence>MLNRVSSYNKYSALLIKATYKNYFILAPKPVFILLRALLLLCAFQVGAQESLKSRGLNMQQRDGQQRNGQQKYGSIVRFEINKKIEFSDGFSVVLVSFTHKKPYKNGPTKATAYLLVSLLGVSEKISLSIRGTQGEGEMKMSYDRLKWHDYNFYLKNFTYNDSVEVLVEKN</sequence>
<dbReference type="AlphaFoldDB" id="A0A3B0XMY5"/>
<organism evidence="1">
    <name type="scientific">hydrothermal vent metagenome</name>
    <dbReference type="NCBI Taxonomy" id="652676"/>
    <lineage>
        <taxon>unclassified sequences</taxon>
        <taxon>metagenomes</taxon>
        <taxon>ecological metagenomes</taxon>
    </lineage>
</organism>
<gene>
    <name evidence="1" type="ORF">MNBD_GAMMA10-2289</name>
</gene>
<proteinExistence type="predicted"/>
<accession>A0A3B0XMY5</accession>
<reference evidence="1" key="1">
    <citation type="submission" date="2018-06" db="EMBL/GenBank/DDBJ databases">
        <authorList>
            <person name="Zhirakovskaya E."/>
        </authorList>
    </citation>
    <scope>NUCLEOTIDE SEQUENCE</scope>
</reference>
<protein>
    <submittedName>
        <fullName evidence="1">Uncharacterized protein</fullName>
    </submittedName>
</protein>